<organism evidence="4 5">
    <name type="scientific">Catenovulum maritimum</name>
    <dbReference type="NCBI Taxonomy" id="1513271"/>
    <lineage>
        <taxon>Bacteria</taxon>
        <taxon>Pseudomonadati</taxon>
        <taxon>Pseudomonadota</taxon>
        <taxon>Gammaproteobacteria</taxon>
        <taxon>Alteromonadales</taxon>
        <taxon>Alteromonadaceae</taxon>
        <taxon>Catenovulum</taxon>
    </lineage>
</organism>
<comment type="caution">
    <text evidence="4">The sequence shown here is derived from an EMBL/GenBank/DDBJ whole genome shotgun (WGS) entry which is preliminary data.</text>
</comment>
<dbReference type="Gene3D" id="3.40.50.720">
    <property type="entry name" value="NAD(P)-binding Rossmann-like Domain"/>
    <property type="match status" value="1"/>
</dbReference>
<evidence type="ECO:0000313" key="5">
    <source>
        <dbReference type="Proteomes" id="UP000037600"/>
    </source>
</evidence>
<dbReference type="Pfam" id="PF01408">
    <property type="entry name" value="GFO_IDH_MocA"/>
    <property type="match status" value="1"/>
</dbReference>
<dbReference type="InterPro" id="IPR055170">
    <property type="entry name" value="GFO_IDH_MocA-like_dom"/>
</dbReference>
<gene>
    <name evidence="4" type="ORF">XM47_04680</name>
</gene>
<dbReference type="RefSeq" id="WP_048690292.1">
    <property type="nucleotide sequence ID" value="NZ_KQ130484.1"/>
</dbReference>
<reference evidence="4 5" key="1">
    <citation type="submission" date="2015-04" db="EMBL/GenBank/DDBJ databases">
        <title>Draft Genome Sequence of the Novel Agar-Digesting Marine Bacterium Q1.</title>
        <authorList>
            <person name="Li Y."/>
            <person name="Li D."/>
            <person name="Chen G."/>
            <person name="Du Z."/>
        </authorList>
    </citation>
    <scope>NUCLEOTIDE SEQUENCE [LARGE SCALE GENOMIC DNA]</scope>
    <source>
        <strain evidence="4 5">Q1</strain>
    </source>
</reference>
<dbReference type="EMBL" id="LAZL01000005">
    <property type="protein sequence ID" value="KMT66290.1"/>
    <property type="molecule type" value="Genomic_DNA"/>
</dbReference>
<dbReference type="PANTHER" id="PTHR43708">
    <property type="entry name" value="CONSERVED EXPRESSED OXIDOREDUCTASE (EUROFUNG)"/>
    <property type="match status" value="1"/>
</dbReference>
<keyword evidence="5" id="KW-1185">Reference proteome</keyword>
<evidence type="ECO:0000259" key="3">
    <source>
        <dbReference type="Pfam" id="PF22725"/>
    </source>
</evidence>
<dbReference type="InterPro" id="IPR000683">
    <property type="entry name" value="Gfo/Idh/MocA-like_OxRdtase_N"/>
</dbReference>
<dbReference type="OrthoDB" id="9781031at2"/>
<name>A0A0J8GU53_9ALTE</name>
<evidence type="ECO:0000313" key="4">
    <source>
        <dbReference type="EMBL" id="KMT66290.1"/>
    </source>
</evidence>
<keyword evidence="1" id="KW-0732">Signal</keyword>
<dbReference type="InterPro" id="IPR036291">
    <property type="entry name" value="NAD(P)-bd_dom_sf"/>
</dbReference>
<dbReference type="AlphaFoldDB" id="A0A0J8GU53"/>
<dbReference type="SUPFAM" id="SSF51735">
    <property type="entry name" value="NAD(P)-binding Rossmann-fold domains"/>
    <property type="match status" value="1"/>
</dbReference>
<proteinExistence type="predicted"/>
<dbReference type="SUPFAM" id="SSF55347">
    <property type="entry name" value="Glyceraldehyde-3-phosphate dehydrogenase-like, C-terminal domain"/>
    <property type="match status" value="1"/>
</dbReference>
<dbReference type="Gene3D" id="3.30.360.10">
    <property type="entry name" value="Dihydrodipicolinate Reductase, domain 2"/>
    <property type="match status" value="1"/>
</dbReference>
<protein>
    <submittedName>
        <fullName evidence="4">Dehydrogenase</fullName>
    </submittedName>
</protein>
<evidence type="ECO:0000256" key="1">
    <source>
        <dbReference type="ARBA" id="ARBA00022729"/>
    </source>
</evidence>
<feature type="domain" description="GFO/IDH/MocA-like oxidoreductase" evidence="3">
    <location>
        <begin position="133"/>
        <end position="262"/>
    </location>
</feature>
<dbReference type="PANTHER" id="PTHR43708:SF8">
    <property type="entry name" value="OXIDOREDUCTASE"/>
    <property type="match status" value="1"/>
</dbReference>
<dbReference type="STRING" id="1513271.XM47_04680"/>
<dbReference type="Pfam" id="PF22725">
    <property type="entry name" value="GFO_IDH_MocA_C3"/>
    <property type="match status" value="1"/>
</dbReference>
<dbReference type="GO" id="GO:0000166">
    <property type="term" value="F:nucleotide binding"/>
    <property type="evidence" value="ECO:0007669"/>
    <property type="project" value="InterPro"/>
</dbReference>
<accession>A0A0J8GU53</accession>
<dbReference type="InterPro" id="IPR051317">
    <property type="entry name" value="Gfo/Idh/MocA_oxidoreduct"/>
</dbReference>
<sequence>MTPLKVACIGTGYFAQFHYQAWQKLSKTLPIELVAVIDKDIAKAEKTAAEFRIPFAFSSLKELDFIQVDLIDIITPPQSHQTLIKQALELDANIICQKPFCENYKQAKNMVDLAKQKNQTLVIHENFRFMPWHRKLKELLSQNLIGDVLNTSFKFRPGDGQGKEAYLERQPYFQKMPKFLVHETAIHIIDVFRYLFGEISEVSAQLRQCNPVINGEDSALISFAFKKGMSGLFDGNRCLDHAASNHRRTMGEMWIEGTKGCLRLDGEARIWHREFQQIEEKQIDYAWQDIGFGGDCVYLTIEHICQHFINGTKLENNGFEYLKNIKIEDAVYKSSKDKRVITV</sequence>
<feature type="domain" description="Gfo/Idh/MocA-like oxidoreductase N-terminal" evidence="2">
    <location>
        <begin position="4"/>
        <end position="122"/>
    </location>
</feature>
<evidence type="ECO:0000259" key="2">
    <source>
        <dbReference type="Pfam" id="PF01408"/>
    </source>
</evidence>
<dbReference type="Proteomes" id="UP000037600">
    <property type="component" value="Unassembled WGS sequence"/>
</dbReference>